<feature type="compositionally biased region" description="Basic and acidic residues" evidence="1">
    <location>
        <begin position="171"/>
        <end position="183"/>
    </location>
</feature>
<dbReference type="PROSITE" id="PS51257">
    <property type="entry name" value="PROKAR_LIPOPROTEIN"/>
    <property type="match status" value="1"/>
</dbReference>
<dbReference type="PANTHER" id="PTHR34964:SF14">
    <property type="entry name" value="MEMBRANE LIPOPROTEIN"/>
    <property type="match status" value="1"/>
</dbReference>
<evidence type="ECO:0000313" key="4">
    <source>
        <dbReference type="Proteomes" id="UP001174677"/>
    </source>
</evidence>
<sequence>MEERKGDPRIYFLSAFFFSCIVSGGVLLGLYIFLPLDQTQPWYPFAGLILEAIPWIFWFSTYIYRCIKPQYIPSQPFKSVPRSKSGDVEASATAPTNPSSHLNSQMNSTNDVEQSANEHSTNEGGRHVHFGGVNVIREYNDDNQDNNSSNDEQDGHEGSEAEHGGSTSPSQEREKTVDSRESEIPLTSSAGLS</sequence>
<gene>
    <name evidence="3" type="ORF">P3X46_008135</name>
</gene>
<feature type="compositionally biased region" description="Polar residues" evidence="1">
    <location>
        <begin position="93"/>
        <end position="119"/>
    </location>
</feature>
<feature type="region of interest" description="Disordered" evidence="1">
    <location>
        <begin position="78"/>
        <end position="193"/>
    </location>
</feature>
<feature type="transmembrane region" description="Helical" evidence="2">
    <location>
        <begin position="42"/>
        <end position="64"/>
    </location>
</feature>
<protein>
    <submittedName>
        <fullName evidence="3">Uncharacterized protein</fullName>
    </submittedName>
</protein>
<accession>A0ABQ9MLG5</accession>
<comment type="caution">
    <text evidence="3">The sequence shown here is derived from an EMBL/GenBank/DDBJ whole genome shotgun (WGS) entry which is preliminary data.</text>
</comment>
<reference evidence="3" key="1">
    <citation type="journal article" date="2023" name="Plant Biotechnol. J.">
        <title>Chromosome-level wild Hevea brasiliensis genome provides new tools for genomic-assisted breeding and valuable loci to elevate rubber yield.</title>
        <authorList>
            <person name="Cheng H."/>
            <person name="Song X."/>
            <person name="Hu Y."/>
            <person name="Wu T."/>
            <person name="Yang Q."/>
            <person name="An Z."/>
            <person name="Feng S."/>
            <person name="Deng Z."/>
            <person name="Wu W."/>
            <person name="Zeng X."/>
            <person name="Tu M."/>
            <person name="Wang X."/>
            <person name="Huang H."/>
        </authorList>
    </citation>
    <scope>NUCLEOTIDE SEQUENCE</scope>
    <source>
        <strain evidence="3">MT/VB/25A 57/8</strain>
    </source>
</reference>
<keyword evidence="2" id="KW-1133">Transmembrane helix</keyword>
<feature type="transmembrane region" description="Helical" evidence="2">
    <location>
        <begin position="12"/>
        <end position="36"/>
    </location>
</feature>
<evidence type="ECO:0000256" key="1">
    <source>
        <dbReference type="SAM" id="MobiDB-lite"/>
    </source>
</evidence>
<organism evidence="3 4">
    <name type="scientific">Hevea brasiliensis</name>
    <name type="common">Para rubber tree</name>
    <name type="synonym">Siphonia brasiliensis</name>
    <dbReference type="NCBI Taxonomy" id="3981"/>
    <lineage>
        <taxon>Eukaryota</taxon>
        <taxon>Viridiplantae</taxon>
        <taxon>Streptophyta</taxon>
        <taxon>Embryophyta</taxon>
        <taxon>Tracheophyta</taxon>
        <taxon>Spermatophyta</taxon>
        <taxon>Magnoliopsida</taxon>
        <taxon>eudicotyledons</taxon>
        <taxon>Gunneridae</taxon>
        <taxon>Pentapetalae</taxon>
        <taxon>rosids</taxon>
        <taxon>fabids</taxon>
        <taxon>Malpighiales</taxon>
        <taxon>Euphorbiaceae</taxon>
        <taxon>Crotonoideae</taxon>
        <taxon>Micrandreae</taxon>
        <taxon>Hevea</taxon>
    </lineage>
</organism>
<evidence type="ECO:0000256" key="2">
    <source>
        <dbReference type="SAM" id="Phobius"/>
    </source>
</evidence>
<keyword evidence="2" id="KW-0472">Membrane</keyword>
<proteinExistence type="predicted"/>
<dbReference type="Proteomes" id="UP001174677">
    <property type="component" value="Chromosome 5"/>
</dbReference>
<dbReference type="EMBL" id="JARPOI010000005">
    <property type="protein sequence ID" value="KAJ9179815.1"/>
    <property type="molecule type" value="Genomic_DNA"/>
</dbReference>
<dbReference type="PANTHER" id="PTHR34964">
    <property type="entry name" value="MEMBRANE LIPOPROTEIN-RELATED"/>
    <property type="match status" value="1"/>
</dbReference>
<name>A0ABQ9MLG5_HEVBR</name>
<keyword evidence="2" id="KW-0812">Transmembrane</keyword>
<keyword evidence="4" id="KW-1185">Reference proteome</keyword>
<feature type="compositionally biased region" description="Basic and acidic residues" evidence="1">
    <location>
        <begin position="153"/>
        <end position="163"/>
    </location>
</feature>
<evidence type="ECO:0000313" key="3">
    <source>
        <dbReference type="EMBL" id="KAJ9179815.1"/>
    </source>
</evidence>